<dbReference type="Pfam" id="PF23798">
    <property type="entry name" value="Beta-prop_SPT8"/>
    <property type="match status" value="2"/>
</dbReference>
<keyword evidence="7" id="KW-1185">Reference proteome</keyword>
<dbReference type="RefSeq" id="XP_070913243.1">
    <property type="nucleotide sequence ID" value="XM_071057142.1"/>
</dbReference>
<protein>
    <submittedName>
        <fullName evidence="6">Transcription factor spt8</fullName>
    </submittedName>
</protein>
<gene>
    <name evidence="6" type="primary">SPT8</name>
    <name evidence="6" type="ORF">MFIFM68171_01720</name>
</gene>
<feature type="compositionally biased region" description="Low complexity" evidence="4">
    <location>
        <begin position="471"/>
        <end position="505"/>
    </location>
</feature>
<dbReference type="InterPro" id="IPR057544">
    <property type="entry name" value="Beta-prop_SPT8"/>
</dbReference>
<dbReference type="EMBL" id="BAAFSV010000001">
    <property type="protein sequence ID" value="GAB1311510.1"/>
    <property type="molecule type" value="Genomic_DNA"/>
</dbReference>
<feature type="domain" description="Transcription factor spt8 beta-propeller" evidence="5">
    <location>
        <begin position="105"/>
        <end position="311"/>
    </location>
</feature>
<feature type="domain" description="Transcription factor spt8 beta-propeller" evidence="5">
    <location>
        <begin position="554"/>
        <end position="722"/>
    </location>
</feature>
<evidence type="ECO:0000256" key="1">
    <source>
        <dbReference type="ARBA" id="ARBA00022574"/>
    </source>
</evidence>
<name>A0ABQ0G175_9PEZI</name>
<dbReference type="PANTHER" id="PTHR19848:SF8">
    <property type="entry name" value="F-BOX AND WD REPEAT DOMAIN CONTAINING 7"/>
    <property type="match status" value="1"/>
</dbReference>
<feature type="compositionally biased region" description="Low complexity" evidence="4">
    <location>
        <begin position="512"/>
        <end position="524"/>
    </location>
</feature>
<proteinExistence type="predicted"/>
<evidence type="ECO:0000259" key="5">
    <source>
        <dbReference type="Pfam" id="PF23798"/>
    </source>
</evidence>
<evidence type="ECO:0000313" key="7">
    <source>
        <dbReference type="Proteomes" id="UP001628179"/>
    </source>
</evidence>
<evidence type="ECO:0000313" key="6">
    <source>
        <dbReference type="EMBL" id="GAB1311510.1"/>
    </source>
</evidence>
<feature type="region of interest" description="Disordered" evidence="4">
    <location>
        <begin position="1"/>
        <end position="89"/>
    </location>
</feature>
<sequence length="726" mass="77530">MDDDYASSENEQDELMEDADELEVDNDAEDDNEEEEEEQDEQDEPEPEPEPEQDVEPFDDAPPTAPDDQADQESVKRASAAPTTPLTGSKWRPILRQEYIDAPLYDIVPTMAAPQATSVNCMAITPDLRYWMTGGSDGYIRKYDGVGTINGKQQLTVAQRHPFVDSVVKAGILMSYWENEEPAPPNARAEDRILSPVYSLAVHSSALWLLSGLDSGGINLQSVRHDEGKRIHCLRDGGHTNAVSVLQLAPDEKSVLSGSWDKMVLDWDLNNGQILRRFEGSGGQISAIELRPASGAPIPVEASEVEVRSDTFDTDSKPRMNGFFTDNADNSVGGAGNLGSNDAGVNGDAPGSPEHESLFGSPAGSLFGDNDTMGGGGGAFGDDDDEFSRAMDMSLHDDPNHGLDPSTDFTMGDPDMSTGSALDMGASSISDMAPPTQNGLPVNQGEPHGGMSNSETMTSGDTARDVSMDFSQPATATETQPTTAPSSLPEPQTTQASSDTQQTDTQPPPPSSSSQAPATASTANGGTGAASPPPTMVYSSAPPPQHHDPTQTSSTTFLSAAIDGTIRIWDRRVPDPVARINNRRGVPPWCMGACWSPDGNWIYAGRRNGTVEEYSVHKATSAWQPERALKFPAGSGAVSCVRPMANGRHLVCASHDILRLYDLRENAAFKHSKVPFIIIPGPPRAGVISALYIDPTSRIMLSTAGTRGWDGTSTEVLIGYEIAVAK</sequence>
<comment type="caution">
    <text evidence="6">The sequence shown here is derived from an EMBL/GenBank/DDBJ whole genome shotgun (WGS) entry which is preliminary data.</text>
</comment>
<feature type="compositionally biased region" description="Polar residues" evidence="4">
    <location>
        <begin position="451"/>
        <end position="461"/>
    </location>
</feature>
<dbReference type="InterPro" id="IPR015943">
    <property type="entry name" value="WD40/YVTN_repeat-like_dom_sf"/>
</dbReference>
<dbReference type="PROSITE" id="PS50082">
    <property type="entry name" value="WD_REPEATS_2"/>
    <property type="match status" value="1"/>
</dbReference>
<accession>A0ABQ0G175</accession>
<dbReference type="GeneID" id="98172465"/>
<feature type="compositionally biased region" description="Polar residues" evidence="4">
    <location>
        <begin position="427"/>
        <end position="441"/>
    </location>
</feature>
<evidence type="ECO:0000256" key="3">
    <source>
        <dbReference type="PROSITE-ProRule" id="PRU00221"/>
    </source>
</evidence>
<dbReference type="InterPro" id="IPR001680">
    <property type="entry name" value="WD40_rpt"/>
</dbReference>
<feature type="compositionally biased region" description="Acidic residues" evidence="4">
    <location>
        <begin position="1"/>
        <end position="59"/>
    </location>
</feature>
<feature type="region of interest" description="Disordered" evidence="4">
    <location>
        <begin position="307"/>
        <end position="553"/>
    </location>
</feature>
<dbReference type="PANTHER" id="PTHR19848">
    <property type="entry name" value="WD40 REPEAT PROTEIN"/>
    <property type="match status" value="1"/>
</dbReference>
<dbReference type="SUPFAM" id="SSF50978">
    <property type="entry name" value="WD40 repeat-like"/>
    <property type="match status" value="1"/>
</dbReference>
<dbReference type="InterPro" id="IPR036322">
    <property type="entry name" value="WD40_repeat_dom_sf"/>
</dbReference>
<dbReference type="SMART" id="SM00320">
    <property type="entry name" value="WD40"/>
    <property type="match status" value="6"/>
</dbReference>
<dbReference type="Gene3D" id="2.130.10.10">
    <property type="entry name" value="YVTN repeat-like/Quinoprotein amine dehydrogenase"/>
    <property type="match status" value="2"/>
</dbReference>
<evidence type="ECO:0000256" key="4">
    <source>
        <dbReference type="SAM" id="MobiDB-lite"/>
    </source>
</evidence>
<keyword evidence="2" id="KW-0677">Repeat</keyword>
<reference evidence="6 7" key="1">
    <citation type="submission" date="2024-09" db="EMBL/GenBank/DDBJ databases">
        <title>Itraconazole resistance in Madurella fahalii resulting from another homologue of gene encoding cytochrome P450 14-alpha sterol demethylase (CYP51).</title>
        <authorList>
            <person name="Yoshioka I."/>
            <person name="Fahal A.H."/>
            <person name="Kaneko S."/>
            <person name="Yaguchi T."/>
        </authorList>
    </citation>
    <scope>NUCLEOTIDE SEQUENCE [LARGE SCALE GENOMIC DNA]</scope>
    <source>
        <strain evidence="6 7">IFM 68171</strain>
    </source>
</reference>
<feature type="compositionally biased region" description="Basic and acidic residues" evidence="4">
    <location>
        <begin position="307"/>
        <end position="318"/>
    </location>
</feature>
<organism evidence="6 7">
    <name type="scientific">Madurella fahalii</name>
    <dbReference type="NCBI Taxonomy" id="1157608"/>
    <lineage>
        <taxon>Eukaryota</taxon>
        <taxon>Fungi</taxon>
        <taxon>Dikarya</taxon>
        <taxon>Ascomycota</taxon>
        <taxon>Pezizomycotina</taxon>
        <taxon>Sordariomycetes</taxon>
        <taxon>Sordariomycetidae</taxon>
        <taxon>Sordariales</taxon>
        <taxon>Sordariales incertae sedis</taxon>
        <taxon>Madurella</taxon>
    </lineage>
</organism>
<dbReference type="PROSITE" id="PS50294">
    <property type="entry name" value="WD_REPEATS_REGION"/>
    <property type="match status" value="1"/>
</dbReference>
<feature type="repeat" description="WD" evidence="3">
    <location>
        <begin position="236"/>
        <end position="277"/>
    </location>
</feature>
<dbReference type="Proteomes" id="UP001628179">
    <property type="component" value="Unassembled WGS sequence"/>
</dbReference>
<keyword evidence="1 3" id="KW-0853">WD repeat</keyword>
<evidence type="ECO:0000256" key="2">
    <source>
        <dbReference type="ARBA" id="ARBA00022737"/>
    </source>
</evidence>